<reference evidence="1 2" key="1">
    <citation type="submission" date="2019-12" db="EMBL/GenBank/DDBJ databases">
        <title>Alteromonas phage V22 represents a new genus of marine bacteriophages that requires a novel tail fiber chaperone for host recognition.</title>
        <authorList>
            <person name="Gonzalez-Serrano R."/>
            <person name="Dunne M."/>
            <person name="Rosselli R."/>
            <person name="Martin-Cuadrado A.-B."/>
            <person name="Grosboillot V."/>
            <person name="Zinsli L."/>
            <person name="Roda-Garcia J.J."/>
            <person name="Loessner M.J."/>
            <person name="Rodriguez-Valera F."/>
        </authorList>
    </citation>
    <scope>NUCLEOTIDE SEQUENCE [LARGE SCALE GENOMIC DNA]</scope>
</reference>
<name>A0A6C0R1P6_9CAUD</name>
<organism evidence="1 2">
    <name type="scientific">Alteromonas phage vB_AmeM_PT11-V22</name>
    <dbReference type="NCBI Taxonomy" id="2704031"/>
    <lineage>
        <taxon>Viruses</taxon>
        <taxon>Duplodnaviria</taxon>
        <taxon>Heunggongvirae</taxon>
        <taxon>Uroviricota</taxon>
        <taxon>Caudoviricetes</taxon>
        <taxon>Myoalterovirus</taxon>
        <taxon>Myoalterovirus PT11V22</taxon>
    </lineage>
</organism>
<dbReference type="RefSeq" id="YP_009855740.1">
    <property type="nucleotide sequence ID" value="NC_048847.1"/>
</dbReference>
<dbReference type="GeneID" id="55626480"/>
<evidence type="ECO:0000313" key="2">
    <source>
        <dbReference type="Proteomes" id="UP000479357"/>
    </source>
</evidence>
<protein>
    <submittedName>
        <fullName evidence="1">Uncharacterized protein</fullName>
    </submittedName>
</protein>
<dbReference type="Proteomes" id="UP000479357">
    <property type="component" value="Segment"/>
</dbReference>
<proteinExistence type="predicted"/>
<dbReference type="KEGG" id="vg:55626480"/>
<accession>A0A6C0R1P6</accession>
<keyword evidence="2" id="KW-1185">Reference proteome</keyword>
<dbReference type="EMBL" id="MN877442">
    <property type="protein sequence ID" value="QHZ59816.1"/>
    <property type="molecule type" value="Genomic_DNA"/>
</dbReference>
<sequence>MSDIPEGHFAMVIVTEVKDSKSTICFERMSDYYEYLSMQKEVRDGRMSMFGDISKDKGELN</sequence>
<evidence type="ECO:0000313" key="1">
    <source>
        <dbReference type="EMBL" id="QHZ59816.1"/>
    </source>
</evidence>